<dbReference type="EMBL" id="OCNE01000002">
    <property type="protein sequence ID" value="SOD61031.1"/>
    <property type="molecule type" value="Genomic_DNA"/>
</dbReference>
<dbReference type="Proteomes" id="UP000219072">
    <property type="component" value="Unassembled WGS sequence"/>
</dbReference>
<sequence length="91" mass="8701">MSHPVRKTLVRAALCGAAGAAGLLGTAAVAQAAPLANLSSDTEQADMVGDTVNGLGRSAVGVVNEAGADVAPHLQEGARAGGALLGGVTAR</sequence>
<accession>A0A286DQX6</accession>
<dbReference type="AlphaFoldDB" id="A0A286DQX6"/>
<keyword evidence="3" id="KW-1185">Reference proteome</keyword>
<dbReference type="OrthoDB" id="4274420at2"/>
<evidence type="ECO:0000313" key="2">
    <source>
        <dbReference type="EMBL" id="SOD61031.1"/>
    </source>
</evidence>
<proteinExistence type="predicted"/>
<keyword evidence="1" id="KW-0732">Signal</keyword>
<protein>
    <recommendedName>
        <fullName evidence="4">Secreted protein</fullName>
    </recommendedName>
</protein>
<dbReference type="RefSeq" id="WP_097229822.1">
    <property type="nucleotide sequence ID" value="NZ_OCNE01000002.1"/>
</dbReference>
<evidence type="ECO:0000256" key="1">
    <source>
        <dbReference type="SAM" id="SignalP"/>
    </source>
</evidence>
<feature type="signal peptide" evidence="1">
    <location>
        <begin position="1"/>
        <end position="32"/>
    </location>
</feature>
<organism evidence="2 3">
    <name type="scientific">Streptomyces zhaozhouensis</name>
    <dbReference type="NCBI Taxonomy" id="1300267"/>
    <lineage>
        <taxon>Bacteria</taxon>
        <taxon>Bacillati</taxon>
        <taxon>Actinomycetota</taxon>
        <taxon>Actinomycetes</taxon>
        <taxon>Kitasatosporales</taxon>
        <taxon>Streptomycetaceae</taxon>
        <taxon>Streptomyces</taxon>
    </lineage>
</organism>
<name>A0A286DQX6_9ACTN</name>
<gene>
    <name evidence="2" type="ORF">SAMN06297387_102447</name>
</gene>
<feature type="chain" id="PRO_5012402838" description="Secreted protein" evidence="1">
    <location>
        <begin position="33"/>
        <end position="91"/>
    </location>
</feature>
<reference evidence="2 3" key="1">
    <citation type="submission" date="2017-09" db="EMBL/GenBank/DDBJ databases">
        <authorList>
            <person name="Ehlers B."/>
            <person name="Leendertz F.H."/>
        </authorList>
    </citation>
    <scope>NUCLEOTIDE SEQUENCE [LARGE SCALE GENOMIC DNA]</scope>
    <source>
        <strain evidence="2 3">CGMCC 4.7095</strain>
    </source>
</reference>
<evidence type="ECO:0008006" key="4">
    <source>
        <dbReference type="Google" id="ProtNLM"/>
    </source>
</evidence>
<evidence type="ECO:0000313" key="3">
    <source>
        <dbReference type="Proteomes" id="UP000219072"/>
    </source>
</evidence>